<evidence type="ECO:0000256" key="3">
    <source>
        <dbReference type="ARBA" id="ARBA00022723"/>
    </source>
</evidence>
<feature type="domain" description="Radical SAM core" evidence="6">
    <location>
        <begin position="27"/>
        <end position="274"/>
    </location>
</feature>
<dbReference type="Gene3D" id="3.20.20.70">
    <property type="entry name" value="Aldolase class I"/>
    <property type="match status" value="1"/>
</dbReference>
<proteinExistence type="predicted"/>
<dbReference type="AlphaFoldDB" id="A0A0C2HLJ1"/>
<evidence type="ECO:0000256" key="1">
    <source>
        <dbReference type="ARBA" id="ARBA00001966"/>
    </source>
</evidence>
<dbReference type="Pfam" id="PF13186">
    <property type="entry name" value="SPASM"/>
    <property type="match status" value="1"/>
</dbReference>
<sequence length="379" mass="43549">MNAKDYLRYILPKTIAYHAVRRGLIPPVTPMTLTFSITAACQSLCRTCNIGQKFREDPGRRERDLTLEEIERIFRRVGRVYFFNISGGEPFLRKDLPQIIELACRHLRPRIIHTPTNAIDSEQVRDLTRESLAVIRRYDPQVPFTVKPSIDGVGERHDAIRGAPGNFAALQRTIADLKVIEAEDPHFHLELGTVISNFNAEHLSEIEEFVHAQGIQSYRNEIAEQRAEFFNQNDPITPDAATYEKLVMQFAEKIRRHTRGKHRLTRVSESLRLAYYELAVRIMREQRQVVPCYAGISNVHINFDGGVWPCCVLGYGQEMGSLRDSDYDFQKVWHSDRARDVRKFIGAKKCACPLANQAYSNILCSPAYLFRALRNLLES</sequence>
<dbReference type="CDD" id="cd01335">
    <property type="entry name" value="Radical_SAM"/>
    <property type="match status" value="1"/>
</dbReference>
<evidence type="ECO:0000256" key="4">
    <source>
        <dbReference type="ARBA" id="ARBA00023004"/>
    </source>
</evidence>
<evidence type="ECO:0000313" key="8">
    <source>
        <dbReference type="Proteomes" id="UP000035068"/>
    </source>
</evidence>
<keyword evidence="5" id="KW-0411">Iron-sulfur</keyword>
<dbReference type="GO" id="GO:0051536">
    <property type="term" value="F:iron-sulfur cluster binding"/>
    <property type="evidence" value="ECO:0007669"/>
    <property type="project" value="UniProtKB-KW"/>
</dbReference>
<keyword evidence="2" id="KW-0949">S-adenosyl-L-methionine</keyword>
<dbReference type="PROSITE" id="PS51918">
    <property type="entry name" value="RADICAL_SAM"/>
    <property type="match status" value="1"/>
</dbReference>
<evidence type="ECO:0000259" key="6">
    <source>
        <dbReference type="PROSITE" id="PS51918"/>
    </source>
</evidence>
<dbReference type="GO" id="GO:0003824">
    <property type="term" value="F:catalytic activity"/>
    <property type="evidence" value="ECO:0007669"/>
    <property type="project" value="InterPro"/>
</dbReference>
<protein>
    <recommendedName>
        <fullName evidence="6">Radical SAM core domain-containing protein</fullName>
    </recommendedName>
</protein>
<dbReference type="GO" id="GO:0046872">
    <property type="term" value="F:metal ion binding"/>
    <property type="evidence" value="ECO:0007669"/>
    <property type="project" value="UniProtKB-KW"/>
</dbReference>
<name>A0A0C2HLJ1_9BACT</name>
<keyword evidence="8" id="KW-1185">Reference proteome</keyword>
<dbReference type="InterPro" id="IPR007197">
    <property type="entry name" value="rSAM"/>
</dbReference>
<evidence type="ECO:0000256" key="2">
    <source>
        <dbReference type="ARBA" id="ARBA00022691"/>
    </source>
</evidence>
<dbReference type="Pfam" id="PF04055">
    <property type="entry name" value="Radical_SAM"/>
    <property type="match status" value="1"/>
</dbReference>
<accession>A0A0C2HLJ1</accession>
<dbReference type="Proteomes" id="UP000035068">
    <property type="component" value="Unassembled WGS sequence"/>
</dbReference>
<comment type="cofactor">
    <cofactor evidence="1">
        <name>[4Fe-4S] cluster</name>
        <dbReference type="ChEBI" id="CHEBI:49883"/>
    </cofactor>
</comment>
<dbReference type="RefSeq" id="WP_040100679.1">
    <property type="nucleotide sequence ID" value="NZ_JWJD01000007.1"/>
</dbReference>
<dbReference type="SFLD" id="SFLDG01067">
    <property type="entry name" value="SPASM/twitch_domain_containing"/>
    <property type="match status" value="1"/>
</dbReference>
<dbReference type="CDD" id="cd21109">
    <property type="entry name" value="SPASM"/>
    <property type="match status" value="1"/>
</dbReference>
<dbReference type="PANTHER" id="PTHR11228:SF7">
    <property type="entry name" value="PQQA PEPTIDE CYCLASE"/>
    <property type="match status" value="1"/>
</dbReference>
<dbReference type="PANTHER" id="PTHR11228">
    <property type="entry name" value="RADICAL SAM DOMAIN PROTEIN"/>
    <property type="match status" value="1"/>
</dbReference>
<dbReference type="SUPFAM" id="SSF102114">
    <property type="entry name" value="Radical SAM enzymes"/>
    <property type="match status" value="1"/>
</dbReference>
<dbReference type="InterPro" id="IPR058240">
    <property type="entry name" value="rSAM_sf"/>
</dbReference>
<dbReference type="EMBL" id="JWJD01000007">
    <property type="protein sequence ID" value="KIH75865.1"/>
    <property type="molecule type" value="Genomic_DNA"/>
</dbReference>
<dbReference type="SFLD" id="SFLDS00029">
    <property type="entry name" value="Radical_SAM"/>
    <property type="match status" value="1"/>
</dbReference>
<evidence type="ECO:0000256" key="5">
    <source>
        <dbReference type="ARBA" id="ARBA00023014"/>
    </source>
</evidence>
<keyword evidence="4" id="KW-0408">Iron</keyword>
<dbReference type="InterPro" id="IPR050377">
    <property type="entry name" value="Radical_SAM_PqqE_MftC-like"/>
</dbReference>
<comment type="caution">
    <text evidence="7">The sequence shown here is derived from an EMBL/GenBank/DDBJ whole genome shotgun (WGS) entry which is preliminary data.</text>
</comment>
<evidence type="ECO:0000313" key="7">
    <source>
        <dbReference type="EMBL" id="KIH75865.1"/>
    </source>
</evidence>
<reference evidence="7 8" key="1">
    <citation type="submission" date="2014-12" db="EMBL/GenBank/DDBJ databases">
        <title>Genomes of Geoalkalibacter ferrihydriticus and Geoalkalibacter subterraneus, two haloalkaliphilic metal-reducing members of the Geobacteraceae.</title>
        <authorList>
            <person name="Badalamenti J.P."/>
            <person name="Torres C.I."/>
            <person name="Krajmalnik-Brown R."/>
            <person name="Bond D.R."/>
        </authorList>
    </citation>
    <scope>NUCLEOTIDE SEQUENCE [LARGE SCALE GENOMIC DNA]</scope>
    <source>
        <strain evidence="7 8">DSM 17813</strain>
    </source>
</reference>
<gene>
    <name evidence="7" type="ORF">GFER_14915</name>
</gene>
<organism evidence="7 8">
    <name type="scientific">Geoalkalibacter ferrihydriticus DSM 17813</name>
    <dbReference type="NCBI Taxonomy" id="1121915"/>
    <lineage>
        <taxon>Bacteria</taxon>
        <taxon>Pseudomonadati</taxon>
        <taxon>Thermodesulfobacteriota</taxon>
        <taxon>Desulfuromonadia</taxon>
        <taxon>Desulfuromonadales</taxon>
        <taxon>Geoalkalibacteraceae</taxon>
        <taxon>Geoalkalibacter</taxon>
    </lineage>
</organism>
<dbReference type="InterPro" id="IPR013785">
    <property type="entry name" value="Aldolase_TIM"/>
</dbReference>
<keyword evidence="3" id="KW-0479">Metal-binding</keyword>
<dbReference type="InterPro" id="IPR023885">
    <property type="entry name" value="4Fe4S-binding_SPASM_dom"/>
</dbReference>